<dbReference type="Gene3D" id="1.10.150.130">
    <property type="match status" value="1"/>
</dbReference>
<dbReference type="Pfam" id="PF00589">
    <property type="entry name" value="Phage_integrase"/>
    <property type="match status" value="1"/>
</dbReference>
<protein>
    <submittedName>
        <fullName evidence="6">Tyrosine-type recombinase/integrase</fullName>
    </submittedName>
</protein>
<keyword evidence="4" id="KW-0233">DNA recombination</keyword>
<evidence type="ECO:0000256" key="2">
    <source>
        <dbReference type="ARBA" id="ARBA00022908"/>
    </source>
</evidence>
<feature type="domain" description="Tyr recombinase" evidence="5">
    <location>
        <begin position="203"/>
        <end position="378"/>
    </location>
</feature>
<dbReference type="Gene3D" id="3.30.160.390">
    <property type="entry name" value="Integrase, DNA-binding domain"/>
    <property type="match status" value="1"/>
</dbReference>
<dbReference type="Proteomes" id="UP000632828">
    <property type="component" value="Unassembled WGS sequence"/>
</dbReference>
<dbReference type="RefSeq" id="WP_191157476.1">
    <property type="nucleotide sequence ID" value="NZ_JACWUN010000018.1"/>
</dbReference>
<dbReference type="AlphaFoldDB" id="A0A8J6QVG0"/>
<dbReference type="InterPro" id="IPR050808">
    <property type="entry name" value="Phage_Integrase"/>
</dbReference>
<dbReference type="Pfam" id="PF13356">
    <property type="entry name" value="Arm-DNA-bind_3"/>
    <property type="match status" value="1"/>
</dbReference>
<evidence type="ECO:0000259" key="5">
    <source>
        <dbReference type="PROSITE" id="PS51898"/>
    </source>
</evidence>
<keyword evidence="2" id="KW-0229">DNA integration</keyword>
<dbReference type="InterPro" id="IPR013762">
    <property type="entry name" value="Integrase-like_cat_sf"/>
</dbReference>
<dbReference type="Pfam" id="PF14659">
    <property type="entry name" value="Phage_int_SAM_3"/>
    <property type="match status" value="1"/>
</dbReference>
<dbReference type="CDD" id="cd00796">
    <property type="entry name" value="INT_Rci_Hp1_C"/>
    <property type="match status" value="1"/>
</dbReference>
<evidence type="ECO:0000313" key="6">
    <source>
        <dbReference type="EMBL" id="MBD1401660.1"/>
    </source>
</evidence>
<dbReference type="Gene3D" id="1.10.443.10">
    <property type="entry name" value="Intergrase catalytic core"/>
    <property type="match status" value="1"/>
</dbReference>
<evidence type="ECO:0000256" key="3">
    <source>
        <dbReference type="ARBA" id="ARBA00023125"/>
    </source>
</evidence>
<gene>
    <name evidence="6" type="ORF">ICT70_13415</name>
</gene>
<dbReference type="GO" id="GO:0006310">
    <property type="term" value="P:DNA recombination"/>
    <property type="evidence" value="ECO:0007669"/>
    <property type="project" value="UniProtKB-KW"/>
</dbReference>
<name>A0A8J6QVG0_9BACT</name>
<comment type="similarity">
    <text evidence="1">Belongs to the 'phage' integrase family.</text>
</comment>
<dbReference type="PROSITE" id="PS51898">
    <property type="entry name" value="TYR_RECOMBINASE"/>
    <property type="match status" value="1"/>
</dbReference>
<dbReference type="GO" id="GO:0003677">
    <property type="term" value="F:DNA binding"/>
    <property type="evidence" value="ECO:0007669"/>
    <property type="project" value="UniProtKB-KW"/>
</dbReference>
<evidence type="ECO:0000256" key="4">
    <source>
        <dbReference type="ARBA" id="ARBA00023172"/>
    </source>
</evidence>
<keyword evidence="7" id="KW-1185">Reference proteome</keyword>
<dbReference type="PANTHER" id="PTHR30629:SF2">
    <property type="entry name" value="PROPHAGE INTEGRASE INTS-RELATED"/>
    <property type="match status" value="1"/>
</dbReference>
<organism evidence="6 7">
    <name type="scientific">Pelovirga terrestris</name>
    <dbReference type="NCBI Taxonomy" id="2771352"/>
    <lineage>
        <taxon>Bacteria</taxon>
        <taxon>Pseudomonadati</taxon>
        <taxon>Thermodesulfobacteriota</taxon>
        <taxon>Desulfuromonadia</taxon>
        <taxon>Geobacterales</taxon>
        <taxon>Geobacteraceae</taxon>
        <taxon>Pelovirga</taxon>
    </lineage>
</organism>
<dbReference type="PANTHER" id="PTHR30629">
    <property type="entry name" value="PROPHAGE INTEGRASE"/>
    <property type="match status" value="1"/>
</dbReference>
<dbReference type="GO" id="GO:0015074">
    <property type="term" value="P:DNA integration"/>
    <property type="evidence" value="ECO:0007669"/>
    <property type="project" value="UniProtKB-KW"/>
</dbReference>
<reference evidence="6" key="1">
    <citation type="submission" date="2020-09" db="EMBL/GenBank/DDBJ databases">
        <title>Pelobacter alkaliphilus sp. nov., a novel anaerobic arsenate-reducing bacterium from terrestrial mud volcano.</title>
        <authorList>
            <person name="Khomyakova M.A."/>
            <person name="Merkel A.Y."/>
            <person name="Slobodkin A.I."/>
        </authorList>
    </citation>
    <scope>NUCLEOTIDE SEQUENCE</scope>
    <source>
        <strain evidence="6">M08fum</strain>
    </source>
</reference>
<evidence type="ECO:0000313" key="7">
    <source>
        <dbReference type="Proteomes" id="UP000632828"/>
    </source>
</evidence>
<dbReference type="InterPro" id="IPR010998">
    <property type="entry name" value="Integrase_recombinase_N"/>
</dbReference>
<dbReference type="InterPro" id="IPR004107">
    <property type="entry name" value="Integrase_SAM-like_N"/>
</dbReference>
<keyword evidence="3" id="KW-0238">DNA-binding</keyword>
<evidence type="ECO:0000256" key="1">
    <source>
        <dbReference type="ARBA" id="ARBA00008857"/>
    </source>
</evidence>
<dbReference type="InterPro" id="IPR038488">
    <property type="entry name" value="Integrase_DNA-bd_sf"/>
</dbReference>
<dbReference type="SUPFAM" id="SSF56349">
    <property type="entry name" value="DNA breaking-rejoining enzymes"/>
    <property type="match status" value="1"/>
</dbReference>
<sequence length="390" mass="44701">MRRFPFTKKALEALPPQDPDSVSREAEYSDSDCIGLKLRVSKGGRKFFQHRYRYLGRKKCLTLGEFPHVSLQEARKMVSEHKALLARTIDPSEERQQKQLHLTFAQFTDQMYLPHAMSHKRTWKNDQYALNARILPALGKYRLSSITARDITLFHSQVKEKTSATSANHYLILVKRMFNLSVMWGLLEKSPATGLEKFKQPPLRERYLEPEELPRFLKALEEQDEDQLSVAAIKLLLFTGCRKNEILSLQWHQVRLEEGMVFLPLTKNGRSRTVILNTKAMEVMRELARNNSSDYVFPSRAGTRKGYIYDLRKPFEKVCDAAGISGLRVHDLRHSFASIAIASGASLYDVQKLLGHSDPSMTQRYAHLSKDSLQKATEKVSQMLEMAGGL</sequence>
<comment type="caution">
    <text evidence="6">The sequence shown here is derived from an EMBL/GenBank/DDBJ whole genome shotgun (WGS) entry which is preliminary data.</text>
</comment>
<dbReference type="EMBL" id="JACWUN010000018">
    <property type="protein sequence ID" value="MBD1401660.1"/>
    <property type="molecule type" value="Genomic_DNA"/>
</dbReference>
<dbReference type="InterPro" id="IPR025166">
    <property type="entry name" value="Integrase_DNA_bind_dom"/>
</dbReference>
<dbReference type="InterPro" id="IPR002104">
    <property type="entry name" value="Integrase_catalytic"/>
</dbReference>
<accession>A0A8J6QVG0</accession>
<proteinExistence type="inferred from homology"/>
<dbReference type="InterPro" id="IPR011010">
    <property type="entry name" value="DNA_brk_join_enz"/>
</dbReference>